<feature type="coiled-coil region" evidence="1">
    <location>
        <begin position="195"/>
        <end position="243"/>
    </location>
</feature>
<evidence type="ECO:0000313" key="2">
    <source>
        <dbReference type="EMBL" id="GAX85617.1"/>
    </source>
</evidence>
<dbReference type="EMBL" id="BEGY01000180">
    <property type="protein sequence ID" value="GAX85617.1"/>
    <property type="molecule type" value="Genomic_DNA"/>
</dbReference>
<evidence type="ECO:0008006" key="4">
    <source>
        <dbReference type="Google" id="ProtNLM"/>
    </source>
</evidence>
<dbReference type="Proteomes" id="UP000232323">
    <property type="component" value="Unassembled WGS sequence"/>
</dbReference>
<organism evidence="2 3">
    <name type="scientific">Chlamydomonas eustigma</name>
    <dbReference type="NCBI Taxonomy" id="1157962"/>
    <lineage>
        <taxon>Eukaryota</taxon>
        <taxon>Viridiplantae</taxon>
        <taxon>Chlorophyta</taxon>
        <taxon>core chlorophytes</taxon>
        <taxon>Chlorophyceae</taxon>
        <taxon>CS clade</taxon>
        <taxon>Chlamydomonadales</taxon>
        <taxon>Chlamydomonadaceae</taxon>
        <taxon>Chlamydomonas</taxon>
    </lineage>
</organism>
<name>A0A250XRB9_9CHLO</name>
<proteinExistence type="predicted"/>
<evidence type="ECO:0000256" key="1">
    <source>
        <dbReference type="SAM" id="Coils"/>
    </source>
</evidence>
<accession>A0A250XRB9</accession>
<gene>
    <name evidence="2" type="ORF">CEUSTIGMA_g13032.t1</name>
</gene>
<dbReference type="OrthoDB" id="543622at2759"/>
<sequence length="304" mass="34474">MSEAHESALLSILSSRNDKKDTRIFAHAAAETMTVIHDSFLSKSPKGRGINTGPAVSANFHAQESGFLEVFPRVSSRPPKLLQDLDAVLVDRLRHNDRMASMATLLTKDRDPGLSTNLSLDAHRQALTMFIDSFSTYTGLLSKIQAEFEASLDQGLRCTMENVEMRLRIYEEEQKRNKAVGDLRSKVMESELEYRKAAFARLQELKIRMDRAVKRASNADRELAVIKQDEQRLREVVAKLRQQHQHLLGLQRQEQVWAALPHSSSMENMNVRALTKEDEVWLDQEYTSSTSIPVKSTEPVLGEL</sequence>
<keyword evidence="3" id="KW-1185">Reference proteome</keyword>
<dbReference type="AlphaFoldDB" id="A0A250XRB9"/>
<reference evidence="2 3" key="1">
    <citation type="submission" date="2017-08" db="EMBL/GenBank/DDBJ databases">
        <title>Acidophilic green algal genome provides insights into adaptation to an acidic environment.</title>
        <authorList>
            <person name="Hirooka S."/>
            <person name="Hirose Y."/>
            <person name="Kanesaki Y."/>
            <person name="Higuchi S."/>
            <person name="Fujiwara T."/>
            <person name="Onuma R."/>
            <person name="Era A."/>
            <person name="Ohbayashi R."/>
            <person name="Uzuka A."/>
            <person name="Nozaki H."/>
            <person name="Yoshikawa H."/>
            <person name="Miyagishima S.Y."/>
        </authorList>
    </citation>
    <scope>NUCLEOTIDE SEQUENCE [LARGE SCALE GENOMIC DNA]</scope>
    <source>
        <strain evidence="2 3">NIES-2499</strain>
    </source>
</reference>
<comment type="caution">
    <text evidence="2">The sequence shown here is derived from an EMBL/GenBank/DDBJ whole genome shotgun (WGS) entry which is preliminary data.</text>
</comment>
<keyword evidence="1" id="KW-0175">Coiled coil</keyword>
<protein>
    <recommendedName>
        <fullName evidence="4">Translin-associated factor X-interacting protein 1 N-terminal domain-containing protein</fullName>
    </recommendedName>
</protein>
<evidence type="ECO:0000313" key="3">
    <source>
        <dbReference type="Proteomes" id="UP000232323"/>
    </source>
</evidence>